<feature type="compositionally biased region" description="Polar residues" evidence="1">
    <location>
        <begin position="26"/>
        <end position="44"/>
    </location>
</feature>
<feature type="region of interest" description="Disordered" evidence="1">
    <location>
        <begin position="61"/>
        <end position="87"/>
    </location>
</feature>
<dbReference type="Proteomes" id="UP001151760">
    <property type="component" value="Unassembled WGS sequence"/>
</dbReference>
<keyword evidence="3" id="KW-1185">Reference proteome</keyword>
<protein>
    <submittedName>
        <fullName evidence="2">Uncharacterized protein</fullName>
    </submittedName>
</protein>
<evidence type="ECO:0000256" key="1">
    <source>
        <dbReference type="SAM" id="MobiDB-lite"/>
    </source>
</evidence>
<evidence type="ECO:0000313" key="2">
    <source>
        <dbReference type="EMBL" id="GJT93963.1"/>
    </source>
</evidence>
<dbReference type="EMBL" id="BQNB010020253">
    <property type="protein sequence ID" value="GJT93963.1"/>
    <property type="molecule type" value="Genomic_DNA"/>
</dbReference>
<gene>
    <name evidence="2" type="ORF">Tco_1082808</name>
</gene>
<sequence length="154" mass="16472">MDKGKGGSFGADGVGFVEVKKKKSGGENQKTTPSVGKKNVSASGNGTFSVSKSFEALNVENSVSEEVETGNKASTSSVQEEGQSSTSLVEKINMFEKQLLERNCMLVNDDGKPLKKVDYSGNEDSEDEIEYVDNEMASYLASKPLGLDIVLRAC</sequence>
<proteinExistence type="predicted"/>
<name>A0ABQ5I1H6_9ASTR</name>
<organism evidence="2 3">
    <name type="scientific">Tanacetum coccineum</name>
    <dbReference type="NCBI Taxonomy" id="301880"/>
    <lineage>
        <taxon>Eukaryota</taxon>
        <taxon>Viridiplantae</taxon>
        <taxon>Streptophyta</taxon>
        <taxon>Embryophyta</taxon>
        <taxon>Tracheophyta</taxon>
        <taxon>Spermatophyta</taxon>
        <taxon>Magnoliopsida</taxon>
        <taxon>eudicotyledons</taxon>
        <taxon>Gunneridae</taxon>
        <taxon>Pentapetalae</taxon>
        <taxon>asterids</taxon>
        <taxon>campanulids</taxon>
        <taxon>Asterales</taxon>
        <taxon>Asteraceae</taxon>
        <taxon>Asteroideae</taxon>
        <taxon>Anthemideae</taxon>
        <taxon>Anthemidinae</taxon>
        <taxon>Tanacetum</taxon>
    </lineage>
</organism>
<reference evidence="2" key="1">
    <citation type="journal article" date="2022" name="Int. J. Mol. Sci.">
        <title>Draft Genome of Tanacetum Coccineum: Genomic Comparison of Closely Related Tanacetum-Family Plants.</title>
        <authorList>
            <person name="Yamashiro T."/>
            <person name="Shiraishi A."/>
            <person name="Nakayama K."/>
            <person name="Satake H."/>
        </authorList>
    </citation>
    <scope>NUCLEOTIDE SEQUENCE</scope>
</reference>
<feature type="region of interest" description="Disordered" evidence="1">
    <location>
        <begin position="20"/>
        <end position="44"/>
    </location>
</feature>
<comment type="caution">
    <text evidence="2">The sequence shown here is derived from an EMBL/GenBank/DDBJ whole genome shotgun (WGS) entry which is preliminary data.</text>
</comment>
<reference evidence="2" key="2">
    <citation type="submission" date="2022-01" db="EMBL/GenBank/DDBJ databases">
        <authorList>
            <person name="Yamashiro T."/>
            <person name="Shiraishi A."/>
            <person name="Satake H."/>
            <person name="Nakayama K."/>
        </authorList>
    </citation>
    <scope>NUCLEOTIDE SEQUENCE</scope>
</reference>
<accession>A0ABQ5I1H6</accession>
<evidence type="ECO:0000313" key="3">
    <source>
        <dbReference type="Proteomes" id="UP001151760"/>
    </source>
</evidence>
<feature type="compositionally biased region" description="Polar residues" evidence="1">
    <location>
        <begin position="71"/>
        <end position="87"/>
    </location>
</feature>